<reference evidence="3" key="1">
    <citation type="submission" date="2020-06" db="EMBL/GenBank/DDBJ databases">
        <authorList>
            <person name="Ji K."/>
            <person name="Li J."/>
        </authorList>
    </citation>
    <scope>NUCLEOTIDE SEQUENCE</scope>
    <source>
        <strain evidence="3">JKM2019</strain>
        <tissue evidence="3">Whole body</tissue>
    </source>
</reference>
<evidence type="ECO:0000256" key="1">
    <source>
        <dbReference type="SAM" id="MobiDB-lite"/>
    </source>
</evidence>
<feature type="compositionally biased region" description="Gly residues" evidence="1">
    <location>
        <begin position="30"/>
        <end position="39"/>
    </location>
</feature>
<feature type="compositionally biased region" description="Polar residues" evidence="1">
    <location>
        <begin position="41"/>
        <end position="52"/>
    </location>
</feature>
<reference evidence="3" key="2">
    <citation type="journal article" date="2021" name="World Allergy Organ. J.">
        <title>Chromosome-level assembly of Dermatophagoides farinae genome and transcriptome reveals two novel allergens Der f 37 and Der f 39.</title>
        <authorList>
            <person name="Chen J."/>
            <person name="Cai Z."/>
            <person name="Fan D."/>
            <person name="Hu J."/>
            <person name="Hou Y."/>
            <person name="He Y."/>
            <person name="Zhang Z."/>
            <person name="Zhao Z."/>
            <person name="Gao P."/>
            <person name="Hu W."/>
            <person name="Sun J."/>
            <person name="Li J."/>
            <person name="Ji K."/>
        </authorList>
    </citation>
    <scope>NUCLEOTIDE SEQUENCE</scope>
    <source>
        <strain evidence="3">JKM2019</strain>
    </source>
</reference>
<sequence>MYNSFRQIIWTIIGFMVIIQLIEQQPSVQCGGGGGGGGDQHSATTPHHNQPSHPRFLCPAQHGRFACRTLFFDKTIKDCKSAGHFVLGTTAKPKH</sequence>
<name>A0A9D4NSX4_DERFA</name>
<proteinExistence type="predicted"/>
<protein>
    <submittedName>
        <fullName evidence="3">Uncharacterized protein</fullName>
    </submittedName>
</protein>
<gene>
    <name evidence="3" type="ORF">HUG17_9129</name>
</gene>
<organism evidence="3">
    <name type="scientific">Dermatophagoides farinae</name>
    <name type="common">American house dust mite</name>
    <dbReference type="NCBI Taxonomy" id="6954"/>
    <lineage>
        <taxon>Eukaryota</taxon>
        <taxon>Metazoa</taxon>
        <taxon>Ecdysozoa</taxon>
        <taxon>Arthropoda</taxon>
        <taxon>Chelicerata</taxon>
        <taxon>Arachnida</taxon>
        <taxon>Acari</taxon>
        <taxon>Acariformes</taxon>
        <taxon>Sarcoptiformes</taxon>
        <taxon>Astigmata</taxon>
        <taxon>Psoroptidia</taxon>
        <taxon>Analgoidea</taxon>
        <taxon>Pyroglyphidae</taxon>
        <taxon>Dermatophagoidinae</taxon>
        <taxon>Dermatophagoides</taxon>
    </lineage>
</organism>
<evidence type="ECO:0000313" key="3">
    <source>
        <dbReference type="EMBL" id="KAH7638024.1"/>
    </source>
</evidence>
<accession>A0A9D4NSX4</accession>
<dbReference type="Proteomes" id="UP000828236">
    <property type="component" value="Unassembled WGS sequence"/>
</dbReference>
<feature type="signal peptide" evidence="2">
    <location>
        <begin position="1"/>
        <end position="24"/>
    </location>
</feature>
<feature type="region of interest" description="Disordered" evidence="1">
    <location>
        <begin position="29"/>
        <end position="55"/>
    </location>
</feature>
<keyword evidence="2" id="KW-0732">Signal</keyword>
<comment type="caution">
    <text evidence="3">The sequence shown here is derived from an EMBL/GenBank/DDBJ whole genome shotgun (WGS) entry which is preliminary data.</text>
</comment>
<evidence type="ECO:0000256" key="2">
    <source>
        <dbReference type="SAM" id="SignalP"/>
    </source>
</evidence>
<dbReference type="AlphaFoldDB" id="A0A9D4NSX4"/>
<dbReference type="EMBL" id="SDOV01000008">
    <property type="protein sequence ID" value="KAH7638024.1"/>
    <property type="molecule type" value="Genomic_DNA"/>
</dbReference>
<feature type="chain" id="PRO_5039732357" evidence="2">
    <location>
        <begin position="25"/>
        <end position="95"/>
    </location>
</feature>